<evidence type="ECO:0000313" key="2">
    <source>
        <dbReference type="EMBL" id="KAK1845899.1"/>
    </source>
</evidence>
<feature type="region of interest" description="Disordered" evidence="1">
    <location>
        <begin position="1"/>
        <end position="45"/>
    </location>
</feature>
<dbReference type="EMBL" id="JAQOWY010000255">
    <property type="protein sequence ID" value="KAK1845899.1"/>
    <property type="molecule type" value="Genomic_DNA"/>
</dbReference>
<dbReference type="AlphaFoldDB" id="A0AAD9AHX7"/>
<evidence type="ECO:0000256" key="1">
    <source>
        <dbReference type="SAM" id="MobiDB-lite"/>
    </source>
</evidence>
<sequence>MLQNTGIRRGGTALSVRSDGTGTRRFSKSPESPDDHSALDSPRGTGDLFIAFADLRRGPAASGEVASFPRHVTDVTRGSDLHIPVMHGGKQTSHMGPAQGP</sequence>
<reference evidence="2" key="1">
    <citation type="submission" date="2023-01" db="EMBL/GenBank/DDBJ databases">
        <title>Colletotrichum chrysophilum M932 genome sequence.</title>
        <authorList>
            <person name="Baroncelli R."/>
        </authorList>
    </citation>
    <scope>NUCLEOTIDE SEQUENCE</scope>
    <source>
        <strain evidence="2">M932</strain>
    </source>
</reference>
<proteinExistence type="predicted"/>
<name>A0AAD9AHX7_9PEZI</name>
<dbReference type="Proteomes" id="UP001243330">
    <property type="component" value="Unassembled WGS sequence"/>
</dbReference>
<gene>
    <name evidence="2" type="ORF">CCHR01_11447</name>
</gene>
<comment type="caution">
    <text evidence="2">The sequence shown here is derived from an EMBL/GenBank/DDBJ whole genome shotgun (WGS) entry which is preliminary data.</text>
</comment>
<keyword evidence="3" id="KW-1185">Reference proteome</keyword>
<protein>
    <submittedName>
        <fullName evidence="2">Uncharacterized protein</fullName>
    </submittedName>
</protein>
<evidence type="ECO:0000313" key="3">
    <source>
        <dbReference type="Proteomes" id="UP001243330"/>
    </source>
</evidence>
<organism evidence="2 3">
    <name type="scientific">Colletotrichum chrysophilum</name>
    <dbReference type="NCBI Taxonomy" id="1836956"/>
    <lineage>
        <taxon>Eukaryota</taxon>
        <taxon>Fungi</taxon>
        <taxon>Dikarya</taxon>
        <taxon>Ascomycota</taxon>
        <taxon>Pezizomycotina</taxon>
        <taxon>Sordariomycetes</taxon>
        <taxon>Hypocreomycetidae</taxon>
        <taxon>Glomerellales</taxon>
        <taxon>Glomerellaceae</taxon>
        <taxon>Colletotrichum</taxon>
        <taxon>Colletotrichum gloeosporioides species complex</taxon>
    </lineage>
</organism>
<accession>A0AAD9AHX7</accession>
<feature type="region of interest" description="Disordered" evidence="1">
    <location>
        <begin position="81"/>
        <end position="101"/>
    </location>
</feature>